<evidence type="ECO:0008006" key="3">
    <source>
        <dbReference type="Google" id="ProtNLM"/>
    </source>
</evidence>
<proteinExistence type="predicted"/>
<dbReference type="Proteomes" id="UP000229112">
    <property type="component" value="Unassembled WGS sequence"/>
</dbReference>
<dbReference type="AlphaFoldDB" id="A0A2M6WJH4"/>
<evidence type="ECO:0000313" key="1">
    <source>
        <dbReference type="EMBL" id="PIT92958.1"/>
    </source>
</evidence>
<organism evidence="1 2">
    <name type="scientific">Candidatus Harrisonbacteria bacterium CG10_big_fil_rev_8_21_14_0_10_38_8</name>
    <dbReference type="NCBI Taxonomy" id="1974582"/>
    <lineage>
        <taxon>Bacteria</taxon>
        <taxon>Candidatus Harrisoniibacteriota</taxon>
    </lineage>
</organism>
<comment type="caution">
    <text evidence="1">The sequence shown here is derived from an EMBL/GenBank/DDBJ whole genome shotgun (WGS) entry which is preliminary data.</text>
</comment>
<accession>A0A2M6WJH4</accession>
<dbReference type="EMBL" id="PFAY01000024">
    <property type="protein sequence ID" value="PIT92958.1"/>
    <property type="molecule type" value="Genomic_DNA"/>
</dbReference>
<reference evidence="2" key="1">
    <citation type="submission" date="2017-09" db="EMBL/GenBank/DDBJ databases">
        <title>Depth-based differentiation of microbial function through sediment-hosted aquifers and enrichment of novel symbionts in the deep terrestrial subsurface.</title>
        <authorList>
            <person name="Probst A.J."/>
            <person name="Ladd B."/>
            <person name="Jarett J.K."/>
            <person name="Geller-Mcgrath D.E."/>
            <person name="Sieber C.M.K."/>
            <person name="Emerson J.B."/>
            <person name="Anantharaman K."/>
            <person name="Thomas B.C."/>
            <person name="Malmstrom R."/>
            <person name="Stieglmeier M."/>
            <person name="Klingl A."/>
            <person name="Woyke T."/>
            <person name="Ryan C.M."/>
            <person name="Banfield J.F."/>
        </authorList>
    </citation>
    <scope>NUCLEOTIDE SEQUENCE [LARGE SCALE GENOMIC DNA]</scope>
</reference>
<name>A0A2M6WJH4_9BACT</name>
<evidence type="ECO:0000313" key="2">
    <source>
        <dbReference type="Proteomes" id="UP000229112"/>
    </source>
</evidence>
<gene>
    <name evidence="1" type="ORF">COU06_02560</name>
</gene>
<protein>
    <recommendedName>
        <fullName evidence="3">Transposase</fullName>
    </recommendedName>
</protein>
<sequence length="327" mass="38252">MRIMHAKSSCCSALVRRFGKRRRQCKSCKSTWSIRRKKRGPKRIRTAHPLLRRILCEGYTLAQELRHFDSLGRSGIAQRFTNELQNFISSPPPPLPKGIYILIVDGVYFKFKRKEWVLYLMALKPVHSHRMYYLDPVLTKGRERFEEWCKAIDTIPTKTRKQIKALVSDGLRGFHQLATQNDWVHQRCQFHLLASLVRGKGKLRYLTRGSNVRRKLLTATRIMLSNESSQKRSRAQRSLRQYINDPNCPSYVRKHIIEFLEREADFRSYLTHPHLHLPTTTSAMESTGRLVRKATRTARTPNSLFLRAVAFLRLKRSVVCNGSYTQN</sequence>